<organism evidence="3">
    <name type="scientific">Culicoides sonorensis</name>
    <name type="common">Biting midge</name>
    <dbReference type="NCBI Taxonomy" id="179676"/>
    <lineage>
        <taxon>Eukaryota</taxon>
        <taxon>Metazoa</taxon>
        <taxon>Ecdysozoa</taxon>
        <taxon>Arthropoda</taxon>
        <taxon>Hexapoda</taxon>
        <taxon>Insecta</taxon>
        <taxon>Pterygota</taxon>
        <taxon>Neoptera</taxon>
        <taxon>Endopterygota</taxon>
        <taxon>Diptera</taxon>
        <taxon>Nematocera</taxon>
        <taxon>Chironomoidea</taxon>
        <taxon>Ceratopogonidae</taxon>
        <taxon>Ceratopogoninae</taxon>
        <taxon>Culicoides</taxon>
        <taxon>Monoculicoides</taxon>
    </lineage>
</organism>
<proteinExistence type="predicted"/>
<reference evidence="3" key="2">
    <citation type="submission" date="2018-07" db="EMBL/GenBank/DDBJ databases">
        <authorList>
            <person name="Quirk P.G."/>
            <person name="Krulwich T.A."/>
        </authorList>
    </citation>
    <scope>NUCLEOTIDE SEQUENCE</scope>
</reference>
<dbReference type="EMBL" id="UFQS01000164">
    <property type="protein sequence ID" value="SSX00681.1"/>
    <property type="molecule type" value="Genomic_DNA"/>
</dbReference>
<feature type="transmembrane region" description="Helical" evidence="1">
    <location>
        <begin position="36"/>
        <end position="55"/>
    </location>
</feature>
<evidence type="ECO:0000313" key="2">
    <source>
        <dbReference type="EMBL" id="SSX00681.1"/>
    </source>
</evidence>
<name>A0A336LVL2_CULSO</name>
<keyword evidence="1" id="KW-0472">Membrane</keyword>
<dbReference type="EMBL" id="UFQT01000164">
    <property type="protein sequence ID" value="SSX21061.1"/>
    <property type="molecule type" value="Genomic_DNA"/>
</dbReference>
<gene>
    <name evidence="3" type="primary">CSON003506</name>
</gene>
<reference evidence="2" key="1">
    <citation type="submission" date="2018-04" db="EMBL/GenBank/DDBJ databases">
        <authorList>
            <person name="Go L.Y."/>
            <person name="Mitchell J.A."/>
        </authorList>
    </citation>
    <scope>NUCLEOTIDE SEQUENCE</scope>
    <source>
        <tissue evidence="2">Whole organism</tissue>
    </source>
</reference>
<evidence type="ECO:0000313" key="3">
    <source>
        <dbReference type="EMBL" id="SSX21061.1"/>
    </source>
</evidence>
<keyword evidence="1" id="KW-1133">Transmembrane helix</keyword>
<accession>A0A336LVL2</accession>
<sequence length="73" mass="8311">MQDCCGNEEKEQTFREIFNSIFLSDNHQIASATKTIIFQTAIVFAFFILIAYSFLKGSPIVQKDEDLDAKKSD</sequence>
<keyword evidence="1" id="KW-0812">Transmembrane</keyword>
<dbReference type="VEuPathDB" id="VectorBase:CSON003506"/>
<dbReference type="AlphaFoldDB" id="A0A336LVL2"/>
<protein>
    <submittedName>
        <fullName evidence="3">CSON003506 protein</fullName>
    </submittedName>
</protein>
<evidence type="ECO:0000256" key="1">
    <source>
        <dbReference type="SAM" id="Phobius"/>
    </source>
</evidence>